<proteinExistence type="predicted"/>
<name>A0A0R1E7B4_DROYA</name>
<feature type="compositionally biased region" description="Low complexity" evidence="1">
    <location>
        <begin position="118"/>
        <end position="141"/>
    </location>
</feature>
<dbReference type="AlphaFoldDB" id="A0A0R1E7B4"/>
<evidence type="ECO:0000256" key="1">
    <source>
        <dbReference type="SAM" id="MobiDB-lite"/>
    </source>
</evidence>
<reference evidence="2 3" key="1">
    <citation type="journal article" date="2007" name="Nature">
        <title>Evolution of genes and genomes on the Drosophila phylogeny.</title>
        <authorList>
            <consortium name="Drosophila 12 Genomes Consortium"/>
            <person name="Clark A.G."/>
            <person name="Eisen M.B."/>
            <person name="Smith D.R."/>
            <person name="Bergman C.M."/>
            <person name="Oliver B."/>
            <person name="Markow T.A."/>
            <person name="Kaufman T.C."/>
            <person name="Kellis M."/>
            <person name="Gelbart W."/>
            <person name="Iyer V.N."/>
            <person name="Pollard D.A."/>
            <person name="Sackton T.B."/>
            <person name="Larracuente A.M."/>
            <person name="Singh N.D."/>
            <person name="Abad J.P."/>
            <person name="Abt D.N."/>
            <person name="Adryan B."/>
            <person name="Aguade M."/>
            <person name="Akashi H."/>
            <person name="Anderson W.W."/>
            <person name="Aquadro C.F."/>
            <person name="Ardell D.H."/>
            <person name="Arguello R."/>
            <person name="Artieri C.G."/>
            <person name="Barbash D.A."/>
            <person name="Barker D."/>
            <person name="Barsanti P."/>
            <person name="Batterham P."/>
            <person name="Batzoglou S."/>
            <person name="Begun D."/>
            <person name="Bhutkar A."/>
            <person name="Blanco E."/>
            <person name="Bosak S.A."/>
            <person name="Bradley R.K."/>
            <person name="Brand A.D."/>
            <person name="Brent M.R."/>
            <person name="Brooks A.N."/>
            <person name="Brown R.H."/>
            <person name="Butlin R.K."/>
            <person name="Caggese C."/>
            <person name="Calvi B.R."/>
            <person name="Bernardo de Carvalho A."/>
            <person name="Caspi A."/>
            <person name="Castrezana S."/>
            <person name="Celniker S.E."/>
            <person name="Chang J.L."/>
            <person name="Chapple C."/>
            <person name="Chatterji S."/>
            <person name="Chinwalla A."/>
            <person name="Civetta A."/>
            <person name="Clifton S.W."/>
            <person name="Comeron J.M."/>
            <person name="Costello J.C."/>
            <person name="Coyne J.A."/>
            <person name="Daub J."/>
            <person name="David R.G."/>
            <person name="Delcher A.L."/>
            <person name="Delehaunty K."/>
            <person name="Do C.B."/>
            <person name="Ebling H."/>
            <person name="Edwards K."/>
            <person name="Eickbush T."/>
            <person name="Evans J.D."/>
            <person name="Filipski A."/>
            <person name="Findeiss S."/>
            <person name="Freyhult E."/>
            <person name="Fulton L."/>
            <person name="Fulton R."/>
            <person name="Garcia A.C."/>
            <person name="Gardiner A."/>
            <person name="Garfield D.A."/>
            <person name="Garvin B.E."/>
            <person name="Gibson G."/>
            <person name="Gilbert D."/>
            <person name="Gnerre S."/>
            <person name="Godfrey J."/>
            <person name="Good R."/>
            <person name="Gotea V."/>
            <person name="Gravely B."/>
            <person name="Greenberg A.J."/>
            <person name="Griffiths-Jones S."/>
            <person name="Gross S."/>
            <person name="Guigo R."/>
            <person name="Gustafson E.A."/>
            <person name="Haerty W."/>
            <person name="Hahn M.W."/>
            <person name="Halligan D.L."/>
            <person name="Halpern A.L."/>
            <person name="Halter G.M."/>
            <person name="Han M.V."/>
            <person name="Heger A."/>
            <person name="Hillier L."/>
            <person name="Hinrichs A.S."/>
            <person name="Holmes I."/>
            <person name="Hoskins R.A."/>
            <person name="Hubisz M.J."/>
            <person name="Hultmark D."/>
            <person name="Huntley M.A."/>
            <person name="Jaffe D.B."/>
            <person name="Jagadeeshan S."/>
            <person name="Jeck W.R."/>
            <person name="Johnson J."/>
            <person name="Jones C.D."/>
            <person name="Jordan W.C."/>
            <person name="Karpen G.H."/>
            <person name="Kataoka E."/>
            <person name="Keightley P.D."/>
            <person name="Kheradpour P."/>
            <person name="Kirkness E.F."/>
            <person name="Koerich L.B."/>
            <person name="Kristiansen K."/>
            <person name="Kudrna D."/>
            <person name="Kulathinal R.J."/>
            <person name="Kumar S."/>
            <person name="Kwok R."/>
            <person name="Lander E."/>
            <person name="Langley C.H."/>
            <person name="Lapoint R."/>
            <person name="Lazzaro B.P."/>
            <person name="Lee S.J."/>
            <person name="Levesque L."/>
            <person name="Li R."/>
            <person name="Lin C.F."/>
            <person name="Lin M.F."/>
            <person name="Lindblad-Toh K."/>
            <person name="Llopart A."/>
            <person name="Long M."/>
            <person name="Low L."/>
            <person name="Lozovsky E."/>
            <person name="Lu J."/>
            <person name="Luo M."/>
            <person name="Machado C.A."/>
            <person name="Makalowski W."/>
            <person name="Marzo M."/>
            <person name="Matsuda M."/>
            <person name="Matzkin L."/>
            <person name="McAllister B."/>
            <person name="McBride C.S."/>
            <person name="McKernan B."/>
            <person name="McKernan K."/>
            <person name="Mendez-Lago M."/>
            <person name="Minx P."/>
            <person name="Mollenhauer M.U."/>
            <person name="Montooth K."/>
            <person name="Mount S.M."/>
            <person name="Mu X."/>
            <person name="Myers E."/>
            <person name="Negre B."/>
            <person name="Newfeld S."/>
            <person name="Nielsen R."/>
            <person name="Noor M.A."/>
            <person name="O'Grady P."/>
            <person name="Pachter L."/>
            <person name="Papaceit M."/>
            <person name="Parisi M.J."/>
            <person name="Parisi M."/>
            <person name="Parts L."/>
            <person name="Pedersen J.S."/>
            <person name="Pesole G."/>
            <person name="Phillippy A.M."/>
            <person name="Ponting C.P."/>
            <person name="Pop M."/>
            <person name="Porcelli D."/>
            <person name="Powell J.R."/>
            <person name="Prohaska S."/>
            <person name="Pruitt K."/>
            <person name="Puig M."/>
            <person name="Quesneville H."/>
            <person name="Ram K.R."/>
            <person name="Rand D."/>
            <person name="Rasmussen M.D."/>
            <person name="Reed L.K."/>
            <person name="Reenan R."/>
            <person name="Reily A."/>
            <person name="Remington K.A."/>
            <person name="Rieger T.T."/>
            <person name="Ritchie M.G."/>
            <person name="Robin C."/>
            <person name="Rogers Y.H."/>
            <person name="Rohde C."/>
            <person name="Rozas J."/>
            <person name="Rubenfield M.J."/>
            <person name="Ruiz A."/>
            <person name="Russo S."/>
            <person name="Salzberg S.L."/>
            <person name="Sanchez-Gracia A."/>
            <person name="Saranga D.J."/>
            <person name="Sato H."/>
            <person name="Schaeffer S.W."/>
            <person name="Schatz M.C."/>
            <person name="Schlenke T."/>
            <person name="Schwartz R."/>
            <person name="Segarra C."/>
            <person name="Singh R.S."/>
            <person name="Sirot L."/>
            <person name="Sirota M."/>
            <person name="Sisneros N.B."/>
            <person name="Smith C.D."/>
            <person name="Smith T.F."/>
            <person name="Spieth J."/>
            <person name="Stage D.E."/>
            <person name="Stark A."/>
            <person name="Stephan W."/>
            <person name="Strausberg R.L."/>
            <person name="Strempel S."/>
            <person name="Sturgill D."/>
            <person name="Sutton G."/>
            <person name="Sutton G.G."/>
            <person name="Tao W."/>
            <person name="Teichmann S."/>
            <person name="Tobari Y.N."/>
            <person name="Tomimura Y."/>
            <person name="Tsolas J.M."/>
            <person name="Valente V.L."/>
            <person name="Venter E."/>
            <person name="Venter J.C."/>
            <person name="Vicario S."/>
            <person name="Vieira F.G."/>
            <person name="Vilella A.J."/>
            <person name="Villasante A."/>
            <person name="Walenz B."/>
            <person name="Wang J."/>
            <person name="Wasserman M."/>
            <person name="Watts T."/>
            <person name="Wilson D."/>
            <person name="Wilson R.K."/>
            <person name="Wing R.A."/>
            <person name="Wolfner M.F."/>
            <person name="Wong A."/>
            <person name="Wong G.K."/>
            <person name="Wu C.I."/>
            <person name="Wu G."/>
            <person name="Yamamoto D."/>
            <person name="Yang H.P."/>
            <person name="Yang S.P."/>
            <person name="Yorke J.A."/>
            <person name="Yoshida K."/>
            <person name="Zdobnov E."/>
            <person name="Zhang P."/>
            <person name="Zhang Y."/>
            <person name="Zimin A.V."/>
            <person name="Baldwin J."/>
            <person name="Abdouelleil A."/>
            <person name="Abdulkadir J."/>
            <person name="Abebe A."/>
            <person name="Abera B."/>
            <person name="Abreu J."/>
            <person name="Acer S.C."/>
            <person name="Aftuck L."/>
            <person name="Alexander A."/>
            <person name="An P."/>
            <person name="Anderson E."/>
            <person name="Anderson S."/>
            <person name="Arachi H."/>
            <person name="Azer M."/>
            <person name="Bachantsang P."/>
            <person name="Barry A."/>
            <person name="Bayul T."/>
            <person name="Berlin A."/>
            <person name="Bessette D."/>
            <person name="Bloom T."/>
            <person name="Blye J."/>
            <person name="Boguslavskiy L."/>
            <person name="Bonnet C."/>
            <person name="Boukhgalter B."/>
            <person name="Bourzgui I."/>
            <person name="Brown A."/>
            <person name="Cahill P."/>
            <person name="Channer S."/>
            <person name="Cheshatsang Y."/>
            <person name="Chuda L."/>
            <person name="Citroen M."/>
            <person name="Collymore A."/>
            <person name="Cooke P."/>
            <person name="Costello M."/>
            <person name="D'Aco K."/>
            <person name="Daza R."/>
            <person name="De Haan G."/>
            <person name="DeGray S."/>
            <person name="DeMaso C."/>
            <person name="Dhargay N."/>
            <person name="Dooley K."/>
            <person name="Dooley E."/>
            <person name="Doricent M."/>
            <person name="Dorje P."/>
            <person name="Dorjee K."/>
            <person name="Dupes A."/>
            <person name="Elong R."/>
            <person name="Falk J."/>
            <person name="Farina A."/>
            <person name="Faro S."/>
            <person name="Ferguson D."/>
            <person name="Fisher S."/>
            <person name="Foley C.D."/>
            <person name="Franke A."/>
            <person name="Friedrich D."/>
            <person name="Gadbois L."/>
            <person name="Gearin G."/>
            <person name="Gearin C.R."/>
            <person name="Giannoukos G."/>
            <person name="Goode T."/>
            <person name="Graham J."/>
            <person name="Grandbois E."/>
            <person name="Grewal S."/>
            <person name="Gyaltsen K."/>
            <person name="Hafez N."/>
            <person name="Hagos B."/>
            <person name="Hall J."/>
            <person name="Henson C."/>
            <person name="Hollinger A."/>
            <person name="Honan T."/>
            <person name="Huard M.D."/>
            <person name="Hughes L."/>
            <person name="Hurhula B."/>
            <person name="Husby M.E."/>
            <person name="Kamat A."/>
            <person name="Kanga B."/>
            <person name="Kashin S."/>
            <person name="Khazanovich D."/>
            <person name="Kisner P."/>
            <person name="Lance K."/>
            <person name="Lara M."/>
            <person name="Lee W."/>
            <person name="Lennon N."/>
            <person name="Letendre F."/>
            <person name="LeVine R."/>
            <person name="Lipovsky A."/>
            <person name="Liu X."/>
            <person name="Liu J."/>
            <person name="Liu S."/>
            <person name="Lokyitsang T."/>
            <person name="Lokyitsang Y."/>
            <person name="Lubonja R."/>
            <person name="Lui A."/>
            <person name="MacDonald P."/>
            <person name="Magnisalis V."/>
            <person name="Maru K."/>
            <person name="Matthews C."/>
            <person name="McCusker W."/>
            <person name="McDonough S."/>
            <person name="Mehta T."/>
            <person name="Meldrim J."/>
            <person name="Meneus L."/>
            <person name="Mihai O."/>
            <person name="Mihalev A."/>
            <person name="Mihova T."/>
            <person name="Mittelman R."/>
            <person name="Mlenga V."/>
            <person name="Montmayeur A."/>
            <person name="Mulrain L."/>
            <person name="Navidi A."/>
            <person name="Naylor J."/>
            <person name="Negash T."/>
            <person name="Nguyen T."/>
            <person name="Nguyen N."/>
            <person name="Nicol R."/>
            <person name="Norbu C."/>
            <person name="Norbu N."/>
            <person name="Novod N."/>
            <person name="O'Neill B."/>
            <person name="Osman S."/>
            <person name="Markiewicz E."/>
            <person name="Oyono O.L."/>
            <person name="Patti C."/>
            <person name="Phunkhang P."/>
            <person name="Pierre F."/>
            <person name="Priest M."/>
            <person name="Raghuraman S."/>
            <person name="Rege F."/>
            <person name="Reyes R."/>
            <person name="Rise C."/>
            <person name="Rogov P."/>
            <person name="Ross K."/>
            <person name="Ryan E."/>
            <person name="Settipalli S."/>
            <person name="Shea T."/>
            <person name="Sherpa N."/>
            <person name="Shi L."/>
            <person name="Shih D."/>
            <person name="Sparrow T."/>
            <person name="Spaulding J."/>
            <person name="Stalker J."/>
            <person name="Stange-Thomann N."/>
            <person name="Stavropoulos S."/>
            <person name="Stone C."/>
            <person name="Strader C."/>
            <person name="Tesfaye S."/>
            <person name="Thomson T."/>
            <person name="Thoulutsang Y."/>
            <person name="Thoulutsang D."/>
            <person name="Topham K."/>
            <person name="Topping I."/>
            <person name="Tsamla T."/>
            <person name="Vassiliev H."/>
            <person name="Vo A."/>
            <person name="Wangchuk T."/>
            <person name="Wangdi T."/>
            <person name="Weiand M."/>
            <person name="Wilkinson J."/>
            <person name="Wilson A."/>
            <person name="Yadav S."/>
            <person name="Young G."/>
            <person name="Yu Q."/>
            <person name="Zembek L."/>
            <person name="Zhong D."/>
            <person name="Zimmer A."/>
            <person name="Zwirko Z."/>
            <person name="Jaffe D.B."/>
            <person name="Alvarez P."/>
            <person name="Brockman W."/>
            <person name="Butler J."/>
            <person name="Chin C."/>
            <person name="Gnerre S."/>
            <person name="Grabherr M."/>
            <person name="Kleber M."/>
            <person name="Mauceli E."/>
            <person name="MacCallum I."/>
        </authorList>
    </citation>
    <scope>NUCLEOTIDE SEQUENCE [LARGE SCALE GENOMIC DNA]</scope>
    <source>
        <strain evidence="3">Tai18E2 / Tucson 14021-0261.01</strain>
    </source>
</reference>
<reference evidence="2 3" key="2">
    <citation type="journal article" date="2007" name="PLoS Biol.">
        <title>Principles of genome evolution in the Drosophila melanogaster species group.</title>
        <authorList>
            <person name="Ranz J.M."/>
            <person name="Maurin D."/>
            <person name="Chan Y.S."/>
            <person name="von Grotthuss M."/>
            <person name="Hillier L.W."/>
            <person name="Roote J."/>
            <person name="Ashburner M."/>
            <person name="Bergman C.M."/>
        </authorList>
    </citation>
    <scope>NUCLEOTIDE SEQUENCE [LARGE SCALE GENOMIC DNA]</scope>
    <source>
        <strain evidence="3">Tai18E2 / Tucson 14021-0261.01</strain>
    </source>
</reference>
<organism evidence="2 3">
    <name type="scientific">Drosophila yakuba</name>
    <name type="common">Fruit fly</name>
    <dbReference type="NCBI Taxonomy" id="7245"/>
    <lineage>
        <taxon>Eukaryota</taxon>
        <taxon>Metazoa</taxon>
        <taxon>Ecdysozoa</taxon>
        <taxon>Arthropoda</taxon>
        <taxon>Hexapoda</taxon>
        <taxon>Insecta</taxon>
        <taxon>Pterygota</taxon>
        <taxon>Neoptera</taxon>
        <taxon>Endopterygota</taxon>
        <taxon>Diptera</taxon>
        <taxon>Brachycera</taxon>
        <taxon>Muscomorpha</taxon>
        <taxon>Ephydroidea</taxon>
        <taxon>Drosophilidae</taxon>
        <taxon>Drosophila</taxon>
        <taxon>Sophophora</taxon>
    </lineage>
</organism>
<gene>
    <name evidence="2" type="primary">Dyak\GE27644</name>
    <name evidence="2" type="synonym">GE27644</name>
    <name evidence="2" type="ORF">Dyak_GE27644</name>
</gene>
<dbReference type="OrthoDB" id="8068345at2759"/>
<evidence type="ECO:0000313" key="3">
    <source>
        <dbReference type="Proteomes" id="UP000002282"/>
    </source>
</evidence>
<feature type="compositionally biased region" description="Polar residues" evidence="1">
    <location>
        <begin position="73"/>
        <end position="83"/>
    </location>
</feature>
<feature type="compositionally biased region" description="Low complexity" evidence="1">
    <location>
        <begin position="155"/>
        <end position="165"/>
    </location>
</feature>
<dbReference type="EMBL" id="CH891613">
    <property type="protein sequence ID" value="KRK05144.1"/>
    <property type="molecule type" value="Genomic_DNA"/>
</dbReference>
<dbReference type="Proteomes" id="UP000002282">
    <property type="component" value="Unassembled WGS sequence"/>
</dbReference>
<feature type="non-terminal residue" evidence="2">
    <location>
        <position position="487"/>
    </location>
</feature>
<accession>A0A0R1E7B4</accession>
<dbReference type="KEGG" id="dya:Dyak_GE27644"/>
<sequence length="487" mass="56514">MKLALFRLIEAEETEALTIKVRQKVVSQTVLTTFLGGLRGNLGGIVRAWRPQDLEEAYDVAIKERNLYFSEGSAYNQQRQPMRQNDRFRPNYNQYQNRDRDQFQNRPYNQYQGRDRYQYQNRDNNRYNRNTYENNNRNSRYPAILPNDNTPSTSNAAAKKNANMNRPSTNGQRLFNIETNTKTNDTELSHNFEEDGSLEKQTGFLSKLQLDSNLPINLQEFIDGTVNFQRAINKLERNIQSEYAIDSLSTKVGQLQARVEKLLPNRRQKRGLFNGLGNGIKIVTGNLDDSDGRKIQDSLKTISENQKDLTVNKQEVINNDILNRFDNITEHINREQQIINSFLNSYKDSMFKTEFIDGTVNFQRAINKLERNIQSEYAIESLSTKVGQLQARVEKLLPNRRQKRGLFNGLGNGIKIVTGNLDDSDGRRIQDSLKTISENQKDLTVNKQEVINNDILNRFDNITEHINREQQIINSFLNSYKDSMFKT</sequence>
<feature type="region of interest" description="Disordered" evidence="1">
    <location>
        <begin position="73"/>
        <end position="172"/>
    </location>
</feature>
<protein>
    <submittedName>
        <fullName evidence="2">Uncharacterized protein</fullName>
    </submittedName>
</protein>
<evidence type="ECO:0000313" key="2">
    <source>
        <dbReference type="EMBL" id="KRK05144.1"/>
    </source>
</evidence>
<keyword evidence="3" id="KW-1185">Reference proteome</keyword>